<evidence type="ECO:0000313" key="1">
    <source>
        <dbReference type="EMBL" id="MCQ4638813.1"/>
    </source>
</evidence>
<comment type="caution">
    <text evidence="1">The sequence shown here is derived from an EMBL/GenBank/DDBJ whole genome shotgun (WGS) entry which is preliminary data.</text>
</comment>
<protein>
    <submittedName>
        <fullName evidence="1">Uncharacterized protein</fullName>
    </submittedName>
</protein>
<accession>A0ABT1RUD5</accession>
<dbReference type="RefSeq" id="WP_256133961.1">
    <property type="nucleotide sequence ID" value="NZ_JANFXK010000285.1"/>
</dbReference>
<dbReference type="Proteomes" id="UP001524502">
    <property type="component" value="Unassembled WGS sequence"/>
</dbReference>
<feature type="non-terminal residue" evidence="1">
    <location>
        <position position="69"/>
    </location>
</feature>
<sequence length="69" mass="7609">QNGVVQNSVIFSGLKAGTYTVEELDNIRYRPSGLSGMTENARKEAMKAVFDITEGRNGAVTFNNEKVQR</sequence>
<keyword evidence="2" id="KW-1185">Reference proteome</keyword>
<proteinExistence type="predicted"/>
<organism evidence="1 2">
    <name type="scientific">Anaerovorax odorimutans</name>
    <dbReference type="NCBI Taxonomy" id="109327"/>
    <lineage>
        <taxon>Bacteria</taxon>
        <taxon>Bacillati</taxon>
        <taxon>Bacillota</taxon>
        <taxon>Clostridia</taxon>
        <taxon>Peptostreptococcales</taxon>
        <taxon>Anaerovoracaceae</taxon>
        <taxon>Anaerovorax</taxon>
    </lineage>
</organism>
<feature type="non-terminal residue" evidence="1">
    <location>
        <position position="1"/>
    </location>
</feature>
<dbReference type="EMBL" id="JANFXK010000285">
    <property type="protein sequence ID" value="MCQ4638813.1"/>
    <property type="molecule type" value="Genomic_DNA"/>
</dbReference>
<name>A0ABT1RUD5_9FIRM</name>
<evidence type="ECO:0000313" key="2">
    <source>
        <dbReference type="Proteomes" id="UP001524502"/>
    </source>
</evidence>
<reference evidence="1 2" key="1">
    <citation type="submission" date="2022-06" db="EMBL/GenBank/DDBJ databases">
        <title>Isolation of gut microbiota from human fecal samples.</title>
        <authorList>
            <person name="Pamer E.G."/>
            <person name="Barat B."/>
            <person name="Waligurski E."/>
            <person name="Medina S."/>
            <person name="Paddock L."/>
            <person name="Mostad J."/>
        </authorList>
    </citation>
    <scope>NUCLEOTIDE SEQUENCE [LARGE SCALE GENOMIC DNA]</scope>
    <source>
        <strain evidence="1 2">SL.3.17</strain>
    </source>
</reference>
<gene>
    <name evidence="1" type="ORF">NE619_18990</name>
</gene>